<dbReference type="AlphaFoldDB" id="A0A8J6PMF9"/>
<comment type="caution">
    <text evidence="7">The sequence shown here is derived from an EMBL/GenBank/DDBJ whole genome shotgun (WGS) entry which is preliminary data.</text>
</comment>
<protein>
    <submittedName>
        <fullName evidence="7">NADH:flavin oxidoreductase/NADH oxidase</fullName>
    </submittedName>
</protein>
<keyword evidence="5" id="KW-0560">Oxidoreductase</keyword>
<proteinExistence type="predicted"/>
<dbReference type="RefSeq" id="WP_188166775.1">
    <property type="nucleotide sequence ID" value="NZ_JACVVX010000012.1"/>
</dbReference>
<evidence type="ECO:0000256" key="5">
    <source>
        <dbReference type="ARBA" id="ARBA00023002"/>
    </source>
</evidence>
<evidence type="ECO:0000256" key="4">
    <source>
        <dbReference type="ARBA" id="ARBA00022857"/>
    </source>
</evidence>
<dbReference type="CDD" id="cd02932">
    <property type="entry name" value="OYE_YqiM_FMN"/>
    <property type="match status" value="1"/>
</dbReference>
<keyword evidence="8" id="KW-1185">Reference proteome</keyword>
<dbReference type="SUPFAM" id="SSF51395">
    <property type="entry name" value="FMN-linked oxidoreductases"/>
    <property type="match status" value="1"/>
</dbReference>
<dbReference type="InterPro" id="IPR001155">
    <property type="entry name" value="OxRdtase_FMN_N"/>
</dbReference>
<evidence type="ECO:0000256" key="3">
    <source>
        <dbReference type="ARBA" id="ARBA00022643"/>
    </source>
</evidence>
<evidence type="ECO:0000313" key="7">
    <source>
        <dbReference type="EMBL" id="MBD0417334.1"/>
    </source>
</evidence>
<evidence type="ECO:0000256" key="2">
    <source>
        <dbReference type="ARBA" id="ARBA00022630"/>
    </source>
</evidence>
<evidence type="ECO:0000313" key="8">
    <source>
        <dbReference type="Proteomes" id="UP000643405"/>
    </source>
</evidence>
<keyword evidence="4" id="KW-0521">NADP</keyword>
<dbReference type="InterPro" id="IPR044152">
    <property type="entry name" value="YqjM-like"/>
</dbReference>
<dbReference type="GO" id="GO:0010181">
    <property type="term" value="F:FMN binding"/>
    <property type="evidence" value="ECO:0007669"/>
    <property type="project" value="InterPro"/>
</dbReference>
<dbReference type="EMBL" id="JACVVX010000012">
    <property type="protein sequence ID" value="MBD0417334.1"/>
    <property type="molecule type" value="Genomic_DNA"/>
</dbReference>
<accession>A0A8J6PMF9</accession>
<sequence>MANSESVAPGTSALFTPLRIRGVEARNRVMISPMQQYAGGSDGLAGDYHLAHVGRFALGGAGMVIMEATAIEPIGRNSWGDLGLWSDMHVEPLARCAALIKSCGSVSGIQMVHAGRKASINPPWLGGMPLGAADAERGSPPWAVIGPSAVAAGPEWPLPMEMSAADIQASVVLWANAARRAADAGFQIIDLHGAHGYLLHSFLSPLANHRTDLYGGPIENRMRYCYEVVDAIRAAIPDEIAIFYRLSALDGIEGGWTLDDSVVFCRGLLARGVDVIDCSSGGATGDRKSDTRIRRGYAFHAPYSRVLRAETGGLVATVGLIVDPFQAEAILEAGDADIVAIGREALFNPNWPHHARNALSGENFSAWNKEAGWWLKRRGFLLRELENQGETPMSRYSGQGDGQ</sequence>
<organism evidence="7 8">
    <name type="scientific">Oryzicola mucosus</name>
    <dbReference type="NCBI Taxonomy" id="2767425"/>
    <lineage>
        <taxon>Bacteria</taxon>
        <taxon>Pseudomonadati</taxon>
        <taxon>Pseudomonadota</taxon>
        <taxon>Alphaproteobacteria</taxon>
        <taxon>Hyphomicrobiales</taxon>
        <taxon>Phyllobacteriaceae</taxon>
        <taxon>Oryzicola</taxon>
    </lineage>
</organism>
<dbReference type="GO" id="GO:0050661">
    <property type="term" value="F:NADP binding"/>
    <property type="evidence" value="ECO:0007669"/>
    <property type="project" value="InterPro"/>
</dbReference>
<gene>
    <name evidence="7" type="ORF">ICI42_22080</name>
</gene>
<dbReference type="PANTHER" id="PTHR43303:SF4">
    <property type="entry name" value="NADPH DEHYDROGENASE C23G7.10C-RELATED"/>
    <property type="match status" value="1"/>
</dbReference>
<keyword evidence="3" id="KW-0288">FMN</keyword>
<dbReference type="PANTHER" id="PTHR43303">
    <property type="entry name" value="NADPH DEHYDROGENASE C23G7.10C-RELATED"/>
    <property type="match status" value="1"/>
</dbReference>
<dbReference type="Proteomes" id="UP000643405">
    <property type="component" value="Unassembled WGS sequence"/>
</dbReference>
<evidence type="ECO:0000256" key="1">
    <source>
        <dbReference type="ARBA" id="ARBA00001917"/>
    </source>
</evidence>
<name>A0A8J6PMF9_9HYPH</name>
<keyword evidence="2" id="KW-0285">Flavoprotein</keyword>
<dbReference type="InterPro" id="IPR013785">
    <property type="entry name" value="Aldolase_TIM"/>
</dbReference>
<evidence type="ECO:0000259" key="6">
    <source>
        <dbReference type="Pfam" id="PF00724"/>
    </source>
</evidence>
<dbReference type="Gene3D" id="3.20.20.70">
    <property type="entry name" value="Aldolase class I"/>
    <property type="match status" value="1"/>
</dbReference>
<dbReference type="GO" id="GO:0003959">
    <property type="term" value="F:NADPH dehydrogenase activity"/>
    <property type="evidence" value="ECO:0007669"/>
    <property type="project" value="InterPro"/>
</dbReference>
<feature type="domain" description="NADH:flavin oxidoreductase/NADH oxidase N-terminal" evidence="6">
    <location>
        <begin position="14"/>
        <end position="359"/>
    </location>
</feature>
<reference evidence="7" key="1">
    <citation type="submission" date="2020-09" db="EMBL/GenBank/DDBJ databases">
        <title>Genome seq and assembly of Tianweitania sp.</title>
        <authorList>
            <person name="Chhetri G."/>
        </authorList>
    </citation>
    <scope>NUCLEOTIDE SEQUENCE</scope>
    <source>
        <strain evidence="7">Rool2</strain>
    </source>
</reference>
<comment type="cofactor">
    <cofactor evidence="1">
        <name>FMN</name>
        <dbReference type="ChEBI" id="CHEBI:58210"/>
    </cofactor>
</comment>
<dbReference type="Pfam" id="PF00724">
    <property type="entry name" value="Oxidored_FMN"/>
    <property type="match status" value="1"/>
</dbReference>